<comment type="caution">
    <text evidence="6">The sequence shown here is derived from an EMBL/GenBank/DDBJ whole genome shotgun (WGS) entry which is preliminary data.</text>
</comment>
<dbReference type="GO" id="GO:0042626">
    <property type="term" value="F:ATPase-coupled transmembrane transporter activity"/>
    <property type="evidence" value="ECO:0007669"/>
    <property type="project" value="TreeGrafter"/>
</dbReference>
<evidence type="ECO:0000256" key="3">
    <source>
        <dbReference type="ARBA" id="ARBA00022741"/>
    </source>
</evidence>
<evidence type="ECO:0000256" key="4">
    <source>
        <dbReference type="ARBA" id="ARBA00022840"/>
    </source>
</evidence>
<evidence type="ECO:0000313" key="7">
    <source>
        <dbReference type="Proteomes" id="UP000886752"/>
    </source>
</evidence>
<gene>
    <name evidence="6" type="ORF">H9894_05000</name>
</gene>
<dbReference type="PROSITE" id="PS00211">
    <property type="entry name" value="ABC_TRANSPORTER_1"/>
    <property type="match status" value="1"/>
</dbReference>
<dbReference type="EMBL" id="DXHV01000054">
    <property type="protein sequence ID" value="HIW00530.1"/>
    <property type="molecule type" value="Genomic_DNA"/>
</dbReference>
<keyword evidence="4 6" id="KW-0067">ATP-binding</keyword>
<dbReference type="InterPro" id="IPR003439">
    <property type="entry name" value="ABC_transporter-like_ATP-bd"/>
</dbReference>
<dbReference type="InterPro" id="IPR050095">
    <property type="entry name" value="ECF_ABC_transporter_ATP-bd"/>
</dbReference>
<dbReference type="GO" id="GO:0005524">
    <property type="term" value="F:ATP binding"/>
    <property type="evidence" value="ECO:0007669"/>
    <property type="project" value="UniProtKB-KW"/>
</dbReference>
<feature type="domain" description="ABC transporter" evidence="5">
    <location>
        <begin position="6"/>
        <end position="225"/>
    </location>
</feature>
<dbReference type="Proteomes" id="UP000886752">
    <property type="component" value="Unassembled WGS sequence"/>
</dbReference>
<dbReference type="InterPro" id="IPR017871">
    <property type="entry name" value="ABC_transporter-like_CS"/>
</dbReference>
<evidence type="ECO:0000256" key="1">
    <source>
        <dbReference type="ARBA" id="ARBA00005417"/>
    </source>
</evidence>
<dbReference type="GO" id="GO:0043190">
    <property type="term" value="C:ATP-binding cassette (ABC) transporter complex"/>
    <property type="evidence" value="ECO:0007669"/>
    <property type="project" value="TreeGrafter"/>
</dbReference>
<evidence type="ECO:0000259" key="5">
    <source>
        <dbReference type="PROSITE" id="PS50893"/>
    </source>
</evidence>
<name>A0A9D1TPC0_9BACT</name>
<dbReference type="PANTHER" id="PTHR43553:SF24">
    <property type="entry name" value="ENERGY-COUPLING FACTOR TRANSPORTER ATP-BINDING PROTEIN ECFA1"/>
    <property type="match status" value="1"/>
</dbReference>
<dbReference type="SMART" id="SM00382">
    <property type="entry name" value="AAA"/>
    <property type="match status" value="1"/>
</dbReference>
<organism evidence="6 7">
    <name type="scientific">Candidatus Desulfovibrio intestinipullorum</name>
    <dbReference type="NCBI Taxonomy" id="2838536"/>
    <lineage>
        <taxon>Bacteria</taxon>
        <taxon>Pseudomonadati</taxon>
        <taxon>Thermodesulfobacteriota</taxon>
        <taxon>Desulfovibrionia</taxon>
        <taxon>Desulfovibrionales</taxon>
        <taxon>Desulfovibrionaceae</taxon>
        <taxon>Desulfovibrio</taxon>
    </lineage>
</organism>
<comment type="similarity">
    <text evidence="1">Belongs to the ABC transporter superfamily.</text>
</comment>
<keyword evidence="2" id="KW-0813">Transport</keyword>
<dbReference type="PANTHER" id="PTHR43553">
    <property type="entry name" value="HEAVY METAL TRANSPORTER"/>
    <property type="match status" value="1"/>
</dbReference>
<dbReference type="SUPFAM" id="SSF52540">
    <property type="entry name" value="P-loop containing nucleoside triphosphate hydrolases"/>
    <property type="match status" value="1"/>
</dbReference>
<dbReference type="PROSITE" id="PS50893">
    <property type="entry name" value="ABC_TRANSPORTER_2"/>
    <property type="match status" value="1"/>
</dbReference>
<reference evidence="6" key="1">
    <citation type="journal article" date="2021" name="PeerJ">
        <title>Extensive microbial diversity within the chicken gut microbiome revealed by metagenomics and culture.</title>
        <authorList>
            <person name="Gilroy R."/>
            <person name="Ravi A."/>
            <person name="Getino M."/>
            <person name="Pursley I."/>
            <person name="Horton D.L."/>
            <person name="Alikhan N.F."/>
            <person name="Baker D."/>
            <person name="Gharbi K."/>
            <person name="Hall N."/>
            <person name="Watson M."/>
            <person name="Adriaenssens E.M."/>
            <person name="Foster-Nyarko E."/>
            <person name="Jarju S."/>
            <person name="Secka A."/>
            <person name="Antonio M."/>
            <person name="Oren A."/>
            <person name="Chaudhuri R.R."/>
            <person name="La Ragione R."/>
            <person name="Hildebrand F."/>
            <person name="Pallen M.J."/>
        </authorList>
    </citation>
    <scope>NUCLEOTIDE SEQUENCE</scope>
    <source>
        <strain evidence="6">ChiHecec2B26-446</strain>
    </source>
</reference>
<evidence type="ECO:0000256" key="2">
    <source>
        <dbReference type="ARBA" id="ARBA00022448"/>
    </source>
</evidence>
<keyword evidence="3" id="KW-0547">Nucleotide-binding</keyword>
<protein>
    <submittedName>
        <fullName evidence="6">Energy-coupling factor ABC transporter ATP-binding protein</fullName>
    </submittedName>
</protein>
<proteinExistence type="inferred from homology"/>
<dbReference type="Gene3D" id="3.40.50.300">
    <property type="entry name" value="P-loop containing nucleotide triphosphate hydrolases"/>
    <property type="match status" value="1"/>
</dbReference>
<dbReference type="CDD" id="cd03225">
    <property type="entry name" value="ABC_cobalt_CbiO_domain1"/>
    <property type="match status" value="1"/>
</dbReference>
<reference evidence="6" key="2">
    <citation type="submission" date="2021-04" db="EMBL/GenBank/DDBJ databases">
        <authorList>
            <person name="Gilroy R."/>
        </authorList>
    </citation>
    <scope>NUCLEOTIDE SEQUENCE</scope>
    <source>
        <strain evidence="6">ChiHecec2B26-446</strain>
    </source>
</reference>
<evidence type="ECO:0000313" key="6">
    <source>
        <dbReference type="EMBL" id="HIW00530.1"/>
    </source>
</evidence>
<accession>A0A9D1TPC0</accession>
<dbReference type="GO" id="GO:0016887">
    <property type="term" value="F:ATP hydrolysis activity"/>
    <property type="evidence" value="ECO:0007669"/>
    <property type="project" value="InterPro"/>
</dbReference>
<dbReference type="Pfam" id="PF00005">
    <property type="entry name" value="ABC_tran"/>
    <property type="match status" value="1"/>
</dbReference>
<sequence length="225" mass="25082">MQPPLLALEHITFAYDAAHPLFQDLNLTLHEGEHMGFFGHNGQGKTSLFRLITGLERPSSGTIAFQGTPVVTEQDFQTLRRRTGFVLQHAEDQLFCPTVLDDVAFGLLNLGLSADEARERSLAQLASLGLAGFEDRLTHRLSGGEKKLVSLAGVLVMEPQLLLFDEPTSTLDPRARERLQDIITDLPQARIIISHDRRFLEATSDRFMTLRDGRIVHTDCASFFA</sequence>
<dbReference type="InterPro" id="IPR027417">
    <property type="entry name" value="P-loop_NTPase"/>
</dbReference>
<dbReference type="InterPro" id="IPR015856">
    <property type="entry name" value="ABC_transpr_CbiO/EcfA_su"/>
</dbReference>
<dbReference type="InterPro" id="IPR003593">
    <property type="entry name" value="AAA+_ATPase"/>
</dbReference>
<dbReference type="AlphaFoldDB" id="A0A9D1TPC0"/>